<evidence type="ECO:0000256" key="7">
    <source>
        <dbReference type="SAM" id="Phobius"/>
    </source>
</evidence>
<evidence type="ECO:0000256" key="1">
    <source>
        <dbReference type="ARBA" id="ARBA00004651"/>
    </source>
</evidence>
<evidence type="ECO:0000313" key="10">
    <source>
        <dbReference type="Proteomes" id="UP000069205"/>
    </source>
</evidence>
<dbReference type="OrthoDB" id="9795292at2"/>
<feature type="transmembrane region" description="Helical" evidence="7">
    <location>
        <begin position="481"/>
        <end position="501"/>
    </location>
</feature>
<feature type="transmembrane region" description="Helical" evidence="7">
    <location>
        <begin position="545"/>
        <end position="567"/>
    </location>
</feature>
<evidence type="ECO:0000313" key="9">
    <source>
        <dbReference type="EMBL" id="ALA61131.1"/>
    </source>
</evidence>
<evidence type="ECO:0000256" key="4">
    <source>
        <dbReference type="ARBA" id="ARBA00022989"/>
    </source>
</evidence>
<evidence type="ECO:0000256" key="5">
    <source>
        <dbReference type="ARBA" id="ARBA00023136"/>
    </source>
</evidence>
<protein>
    <submittedName>
        <fullName evidence="9">Putative Lipopolysaccharide biosynthesis protein</fullName>
    </submittedName>
</protein>
<keyword evidence="6" id="KW-0175">Coiled coil</keyword>
<evidence type="ECO:0000256" key="2">
    <source>
        <dbReference type="ARBA" id="ARBA00022475"/>
    </source>
</evidence>
<dbReference type="GO" id="GO:0004713">
    <property type="term" value="F:protein tyrosine kinase activity"/>
    <property type="evidence" value="ECO:0007669"/>
    <property type="project" value="TreeGrafter"/>
</dbReference>
<proteinExistence type="predicted"/>
<dbReference type="RefSeq" id="WP_053381838.1">
    <property type="nucleotide sequence ID" value="NZ_CP011801.1"/>
</dbReference>
<gene>
    <name evidence="9" type="ORF">NITMOv2_4762</name>
</gene>
<dbReference type="Proteomes" id="UP000069205">
    <property type="component" value="Chromosome"/>
</dbReference>
<dbReference type="STRING" id="42253.NITMOv2_4762"/>
<reference evidence="9 10" key="1">
    <citation type="journal article" date="2015" name="Proc. Natl. Acad. Sci. U.S.A.">
        <title>Expanded metabolic versatility of ubiquitous nitrite-oxidizing bacteria from the genus Nitrospira.</title>
        <authorList>
            <person name="Koch H."/>
            <person name="Lucker S."/>
            <person name="Albertsen M."/>
            <person name="Kitzinger K."/>
            <person name="Herbold C."/>
            <person name="Spieck E."/>
            <person name="Nielsen P.H."/>
            <person name="Wagner M."/>
            <person name="Daims H."/>
        </authorList>
    </citation>
    <scope>NUCLEOTIDE SEQUENCE [LARGE SCALE GENOMIC DNA]</scope>
    <source>
        <strain evidence="9 10">NSP M-1</strain>
    </source>
</reference>
<sequence length="581" mass="64762">MEQPTHDLKDMVGILRRRKLPMLLVGLAIASAGVAVAFVLPPSYRSTATILIEEQEIPSDIVRSAITSYADQRIETIKQQIMTRSTLWKIVEQYGLYASLRRDSPTEEVLARFTKDIRVDVINAKVIDKRTQNATQATIAFTLTYDGESPDIAQKVANELTSLFLGENLKTRERHAQETTAFLKKESETLARQIGALELQLSAIKQKADGALPELTSLNMTMLNQAERELQDADREIRALEEKKAYLEGELATLKPHTPIIAAGGERILDSAERLKALRAQYASAIGYLSAEHPDVLKMQQEIAALERETGRHAAPEELHKKLSGERAELAGLVDRYGDEHPDVIRSRRIVASLEQELERVLAAGTQARTIKPENPAYINIRAQLSSTTASLQSLRKSREGIKRRVEEFAGRLERTIEIEPTYLDLSRNREESVRKHQEIMSRLLEAEVSKELEIQRKGERFSLIDPPDLPEKPDKPNRPVIMFLGLILAVAGGIGSGTVLEQLDRSIRGAAQLGRLAGLPPLAVIPYMPNEDDVRRMVRRRVRFAAAGAGVLVVSLIVVLVLGYPLDVVWFAALRKLGLS</sequence>
<feature type="domain" description="Polysaccharide chain length determinant N-terminal" evidence="8">
    <location>
        <begin position="7"/>
        <end position="83"/>
    </location>
</feature>
<dbReference type="Gene3D" id="1.25.40.10">
    <property type="entry name" value="Tetratricopeptide repeat domain"/>
    <property type="match status" value="1"/>
</dbReference>
<evidence type="ECO:0000259" key="8">
    <source>
        <dbReference type="Pfam" id="PF02706"/>
    </source>
</evidence>
<keyword evidence="5 7" id="KW-0472">Membrane</keyword>
<dbReference type="KEGG" id="nmv:NITMOv2_4762"/>
<evidence type="ECO:0000256" key="3">
    <source>
        <dbReference type="ARBA" id="ARBA00022692"/>
    </source>
</evidence>
<feature type="transmembrane region" description="Helical" evidence="7">
    <location>
        <begin position="20"/>
        <end position="40"/>
    </location>
</feature>
<dbReference type="Pfam" id="PF02706">
    <property type="entry name" value="Wzz"/>
    <property type="match status" value="1"/>
</dbReference>
<keyword evidence="2" id="KW-1003">Cell membrane</keyword>
<dbReference type="InterPro" id="IPR050445">
    <property type="entry name" value="Bact_polysacc_biosynth/exp"/>
</dbReference>
<keyword evidence="10" id="KW-1185">Reference proteome</keyword>
<dbReference type="PANTHER" id="PTHR32309">
    <property type="entry name" value="TYROSINE-PROTEIN KINASE"/>
    <property type="match status" value="1"/>
</dbReference>
<accession>A0A0K2GJL8</accession>
<organism evidence="9 10">
    <name type="scientific">Nitrospira moscoviensis</name>
    <dbReference type="NCBI Taxonomy" id="42253"/>
    <lineage>
        <taxon>Bacteria</taxon>
        <taxon>Pseudomonadati</taxon>
        <taxon>Nitrospirota</taxon>
        <taxon>Nitrospiria</taxon>
        <taxon>Nitrospirales</taxon>
        <taxon>Nitrospiraceae</taxon>
        <taxon>Nitrospira</taxon>
    </lineage>
</organism>
<dbReference type="AlphaFoldDB" id="A0A0K2GJL8"/>
<name>A0A0K2GJL8_NITMO</name>
<feature type="coiled-coil region" evidence="6">
    <location>
        <begin position="223"/>
        <end position="250"/>
    </location>
</feature>
<comment type="subcellular location">
    <subcellularLocation>
        <location evidence="1">Cell membrane</location>
        <topology evidence="1">Multi-pass membrane protein</topology>
    </subcellularLocation>
</comment>
<keyword evidence="3 7" id="KW-0812">Transmembrane</keyword>
<evidence type="ECO:0000256" key="6">
    <source>
        <dbReference type="SAM" id="Coils"/>
    </source>
</evidence>
<keyword evidence="4 7" id="KW-1133">Transmembrane helix</keyword>
<dbReference type="EMBL" id="CP011801">
    <property type="protein sequence ID" value="ALA61131.1"/>
    <property type="molecule type" value="Genomic_DNA"/>
</dbReference>
<dbReference type="PATRIC" id="fig|42253.5.peg.4694"/>
<dbReference type="GO" id="GO:0005886">
    <property type="term" value="C:plasma membrane"/>
    <property type="evidence" value="ECO:0007669"/>
    <property type="project" value="UniProtKB-SubCell"/>
</dbReference>
<dbReference type="InterPro" id="IPR011990">
    <property type="entry name" value="TPR-like_helical_dom_sf"/>
</dbReference>
<dbReference type="PANTHER" id="PTHR32309:SF13">
    <property type="entry name" value="FERRIC ENTEROBACTIN TRANSPORT PROTEIN FEPE"/>
    <property type="match status" value="1"/>
</dbReference>
<dbReference type="InterPro" id="IPR003856">
    <property type="entry name" value="LPS_length_determ_N"/>
</dbReference>